<dbReference type="SMART" id="SM00343">
    <property type="entry name" value="ZnF_C2HC"/>
    <property type="match status" value="1"/>
</dbReference>
<keyword evidence="1" id="KW-0863">Zinc-finger</keyword>
<reference evidence="4" key="1">
    <citation type="submission" date="2022-07" db="EMBL/GenBank/DDBJ databases">
        <authorList>
            <person name="Trinca V."/>
            <person name="Uliana J.V.C."/>
            <person name="Torres T.T."/>
            <person name="Ward R.J."/>
            <person name="Monesi N."/>
        </authorList>
    </citation>
    <scope>NUCLEOTIDE SEQUENCE</scope>
    <source>
        <strain evidence="4">HSMRA1968</strain>
        <tissue evidence="4">Whole embryos</tissue>
    </source>
</reference>
<accession>A0A9Q0MW06</accession>
<evidence type="ECO:0000313" key="5">
    <source>
        <dbReference type="Proteomes" id="UP001151699"/>
    </source>
</evidence>
<feature type="compositionally biased region" description="Low complexity" evidence="2">
    <location>
        <begin position="197"/>
        <end position="207"/>
    </location>
</feature>
<dbReference type="OrthoDB" id="7791148at2759"/>
<evidence type="ECO:0000259" key="3">
    <source>
        <dbReference type="PROSITE" id="PS50158"/>
    </source>
</evidence>
<organism evidence="4 5">
    <name type="scientific">Pseudolycoriella hygida</name>
    <dbReference type="NCBI Taxonomy" id="35572"/>
    <lineage>
        <taxon>Eukaryota</taxon>
        <taxon>Metazoa</taxon>
        <taxon>Ecdysozoa</taxon>
        <taxon>Arthropoda</taxon>
        <taxon>Hexapoda</taxon>
        <taxon>Insecta</taxon>
        <taxon>Pterygota</taxon>
        <taxon>Neoptera</taxon>
        <taxon>Endopterygota</taxon>
        <taxon>Diptera</taxon>
        <taxon>Nematocera</taxon>
        <taxon>Sciaroidea</taxon>
        <taxon>Sciaridae</taxon>
        <taxon>Pseudolycoriella</taxon>
    </lineage>
</organism>
<feature type="domain" description="CCHC-type" evidence="3">
    <location>
        <begin position="245"/>
        <end position="261"/>
    </location>
</feature>
<protein>
    <recommendedName>
        <fullName evidence="3">CCHC-type domain-containing protein</fullName>
    </recommendedName>
</protein>
<dbReference type="Proteomes" id="UP001151699">
    <property type="component" value="Chromosome X"/>
</dbReference>
<evidence type="ECO:0000256" key="2">
    <source>
        <dbReference type="SAM" id="MobiDB-lite"/>
    </source>
</evidence>
<sequence length="299" mass="33964">MHAVNTKLVRKNKWVGSSVKCFIAFMANFIALSSVSVENKHIEESDSKNSQNKNSSNNGKKEKQKGMALAGNIEPHTLGTDFDSYEDRINQFFIVNEVEEDVKTALFIIISGEDMYEILKSLTQPAKPSTKTYKELIELLQNHFTPKRNKRALLFNEESADFEKCCQKALQYEMVEKESKSKSLGVINAIRPKSNRSRSLNRSGSTNPYANKSHYRGKSHSKGYSDCSRCGRQHNENTCPARDWKCYSCEKTGHIAPMCRSKVINGEKKQEKSQKNAVKSIFYRDSGNYVQMEGSEVNN</sequence>
<evidence type="ECO:0000256" key="1">
    <source>
        <dbReference type="PROSITE-ProRule" id="PRU00047"/>
    </source>
</evidence>
<keyword evidence="1" id="KW-0479">Metal-binding</keyword>
<dbReference type="InterPro" id="IPR001878">
    <property type="entry name" value="Znf_CCHC"/>
</dbReference>
<comment type="caution">
    <text evidence="4">The sequence shown here is derived from an EMBL/GenBank/DDBJ whole genome shotgun (WGS) entry which is preliminary data.</text>
</comment>
<dbReference type="EMBL" id="WJQU01000003">
    <property type="protein sequence ID" value="KAJ6638946.1"/>
    <property type="molecule type" value="Genomic_DNA"/>
</dbReference>
<keyword evidence="1" id="KW-0862">Zinc</keyword>
<dbReference type="AlphaFoldDB" id="A0A9Q0MW06"/>
<feature type="region of interest" description="Disordered" evidence="2">
    <location>
        <begin position="42"/>
        <end position="66"/>
    </location>
</feature>
<keyword evidence="5" id="KW-1185">Reference proteome</keyword>
<name>A0A9Q0MW06_9DIPT</name>
<dbReference type="GO" id="GO:0003676">
    <property type="term" value="F:nucleic acid binding"/>
    <property type="evidence" value="ECO:0007669"/>
    <property type="project" value="InterPro"/>
</dbReference>
<feature type="region of interest" description="Disordered" evidence="2">
    <location>
        <begin position="186"/>
        <end position="227"/>
    </location>
</feature>
<feature type="compositionally biased region" description="Low complexity" evidence="2">
    <location>
        <begin position="48"/>
        <end position="58"/>
    </location>
</feature>
<dbReference type="Gene3D" id="4.10.60.10">
    <property type="entry name" value="Zinc finger, CCHC-type"/>
    <property type="match status" value="1"/>
</dbReference>
<dbReference type="PROSITE" id="PS50158">
    <property type="entry name" value="ZF_CCHC"/>
    <property type="match status" value="1"/>
</dbReference>
<proteinExistence type="predicted"/>
<evidence type="ECO:0000313" key="4">
    <source>
        <dbReference type="EMBL" id="KAJ6638946.1"/>
    </source>
</evidence>
<dbReference type="GO" id="GO:0008270">
    <property type="term" value="F:zinc ion binding"/>
    <property type="evidence" value="ECO:0007669"/>
    <property type="project" value="UniProtKB-KW"/>
</dbReference>
<gene>
    <name evidence="4" type="ORF">Bhyg_11684</name>
</gene>